<organism evidence="1 2">
    <name type="scientific">Paenibacillus albus</name>
    <dbReference type="NCBI Taxonomy" id="2495582"/>
    <lineage>
        <taxon>Bacteria</taxon>
        <taxon>Bacillati</taxon>
        <taxon>Bacillota</taxon>
        <taxon>Bacilli</taxon>
        <taxon>Bacillales</taxon>
        <taxon>Paenibacillaceae</taxon>
        <taxon>Paenibacillus</taxon>
    </lineage>
</organism>
<dbReference type="KEGG" id="palb:EJC50_10300"/>
<dbReference type="OrthoDB" id="2407789at2"/>
<dbReference type="SUPFAM" id="SSF141251">
    <property type="entry name" value="Kinase-associated protein B-like"/>
    <property type="match status" value="1"/>
</dbReference>
<dbReference type="AlphaFoldDB" id="A0A3Q8X451"/>
<dbReference type="SMART" id="SM01298">
    <property type="entry name" value="KapB"/>
    <property type="match status" value="1"/>
</dbReference>
<gene>
    <name evidence="1" type="ORF">EJC50_10300</name>
</gene>
<name>A0A3Q8X451_9BACL</name>
<dbReference type="InterPro" id="IPR014916">
    <property type="entry name" value="KapB"/>
</dbReference>
<protein>
    <submittedName>
        <fullName evidence="1">Kinase</fullName>
    </submittedName>
</protein>
<keyword evidence="1" id="KW-0418">Kinase</keyword>
<dbReference type="EMBL" id="CP034437">
    <property type="protein sequence ID" value="AZN40003.1"/>
    <property type="molecule type" value="Genomic_DNA"/>
</dbReference>
<dbReference type="GO" id="GO:0016301">
    <property type="term" value="F:kinase activity"/>
    <property type="evidence" value="ECO:0007669"/>
    <property type="project" value="UniProtKB-KW"/>
</dbReference>
<evidence type="ECO:0000313" key="2">
    <source>
        <dbReference type="Proteomes" id="UP000272528"/>
    </source>
</evidence>
<dbReference type="Gene3D" id="2.30.30.430">
    <property type="entry name" value="Kinase associated protein B domain"/>
    <property type="match status" value="1"/>
</dbReference>
<accession>A0A3Q8X451</accession>
<proteinExistence type="predicted"/>
<dbReference type="Pfam" id="PF08810">
    <property type="entry name" value="KapB"/>
    <property type="match status" value="1"/>
</dbReference>
<reference evidence="2" key="1">
    <citation type="submission" date="2018-12" db="EMBL/GenBank/DDBJ databases">
        <title>Genome sequence of Peanibacillus sp.</title>
        <authorList>
            <person name="Subramani G."/>
            <person name="Srinivasan S."/>
            <person name="Kim M.K."/>
        </authorList>
    </citation>
    <scope>NUCLEOTIDE SEQUENCE [LARGE SCALE GENOMIC DNA]</scope>
    <source>
        <strain evidence="2">18JY67-1</strain>
    </source>
</reference>
<keyword evidence="2" id="KW-1185">Reference proteome</keyword>
<evidence type="ECO:0000313" key="1">
    <source>
        <dbReference type="EMBL" id="AZN40003.1"/>
    </source>
</evidence>
<sequence length="133" mass="15441">MEWLMMQQEKWIPEIGTIVAFTYKSGQYAGEVMETNGPRALLKVLAVLKHPEQGDLHNPYNPDVAMFHERRALSYTEKTNVPYGDIKPFRSELPSYKDSLDLAVQAEIEAVDRLKRWAERSLEQLQQLGKEYK</sequence>
<keyword evidence="1" id="KW-0808">Transferase</keyword>
<dbReference type="InterPro" id="IPR038080">
    <property type="entry name" value="KapB_sf"/>
</dbReference>
<dbReference type="Proteomes" id="UP000272528">
    <property type="component" value="Chromosome"/>
</dbReference>